<dbReference type="Proteomes" id="UP001277761">
    <property type="component" value="Unassembled WGS sequence"/>
</dbReference>
<comment type="caution">
    <text evidence="2">The sequence shown here is derived from an EMBL/GenBank/DDBJ whole genome shotgun (WGS) entry which is preliminary data.</text>
</comment>
<proteinExistence type="predicted"/>
<dbReference type="SUPFAM" id="SSF52833">
    <property type="entry name" value="Thioredoxin-like"/>
    <property type="match status" value="1"/>
</dbReference>
<gene>
    <name evidence="2" type="ORF">SK069_06540</name>
</gene>
<organism evidence="2 3">
    <name type="scientific">Patulibacter brassicae</name>
    <dbReference type="NCBI Taxonomy" id="1705717"/>
    <lineage>
        <taxon>Bacteria</taxon>
        <taxon>Bacillati</taxon>
        <taxon>Actinomycetota</taxon>
        <taxon>Thermoleophilia</taxon>
        <taxon>Solirubrobacterales</taxon>
        <taxon>Patulibacteraceae</taxon>
        <taxon>Patulibacter</taxon>
    </lineage>
</organism>
<accession>A0ABU4VHD9</accession>
<protein>
    <recommendedName>
        <fullName evidence="1">GST N-terminal domain-containing protein</fullName>
    </recommendedName>
</protein>
<evidence type="ECO:0000259" key="1">
    <source>
        <dbReference type="Pfam" id="PF13417"/>
    </source>
</evidence>
<keyword evidence="3" id="KW-1185">Reference proteome</keyword>
<dbReference type="InterPro" id="IPR036249">
    <property type="entry name" value="Thioredoxin-like_sf"/>
</dbReference>
<dbReference type="RefSeq" id="WP_319953391.1">
    <property type="nucleotide sequence ID" value="NZ_JAXAVX010000002.1"/>
</dbReference>
<reference evidence="2 3" key="1">
    <citation type="submission" date="2023-11" db="EMBL/GenBank/DDBJ databases">
        <authorList>
            <person name="Xu M."/>
            <person name="Jiang T."/>
        </authorList>
    </citation>
    <scope>NUCLEOTIDE SEQUENCE [LARGE SCALE GENOMIC DNA]</scope>
    <source>
        <strain evidence="2 3">SD</strain>
    </source>
</reference>
<dbReference type="Pfam" id="PF13417">
    <property type="entry name" value="GST_N_3"/>
    <property type="match status" value="1"/>
</dbReference>
<sequence length="91" mass="9790">MATLYTCNQRDRAAAVHPCGKAAKALRDAGHAFEIETVGGYKALGFTRRGKRDRIRELTGQEDVPVFVDDDGGVVHGTKTIVAWAKAHPAA</sequence>
<dbReference type="InterPro" id="IPR004045">
    <property type="entry name" value="Glutathione_S-Trfase_N"/>
</dbReference>
<dbReference type="EMBL" id="JAXAVX010000002">
    <property type="protein sequence ID" value="MDX8151241.1"/>
    <property type="molecule type" value="Genomic_DNA"/>
</dbReference>
<feature type="domain" description="GST N-terminal" evidence="1">
    <location>
        <begin position="18"/>
        <end position="86"/>
    </location>
</feature>
<name>A0ABU4VHD9_9ACTN</name>
<evidence type="ECO:0000313" key="3">
    <source>
        <dbReference type="Proteomes" id="UP001277761"/>
    </source>
</evidence>
<evidence type="ECO:0000313" key="2">
    <source>
        <dbReference type="EMBL" id="MDX8151241.1"/>
    </source>
</evidence>